<reference evidence="2 3" key="1">
    <citation type="journal article" date="2021" name="BMC Genomics">
        <title>Datura genome reveals duplications of psychoactive alkaloid biosynthetic genes and high mutation rate following tissue culture.</title>
        <authorList>
            <person name="Rajewski A."/>
            <person name="Carter-House D."/>
            <person name="Stajich J."/>
            <person name="Litt A."/>
        </authorList>
    </citation>
    <scope>NUCLEOTIDE SEQUENCE [LARGE SCALE GENOMIC DNA]</scope>
    <source>
        <strain evidence="2">AR-01</strain>
    </source>
</reference>
<protein>
    <submittedName>
        <fullName evidence="2">Uncharacterized protein</fullName>
    </submittedName>
</protein>
<dbReference type="Proteomes" id="UP000823775">
    <property type="component" value="Unassembled WGS sequence"/>
</dbReference>
<dbReference type="PANTHER" id="PTHR22835">
    <property type="entry name" value="ZINC FINGER FYVE DOMAIN CONTAINING PROTEIN"/>
    <property type="match status" value="1"/>
</dbReference>
<organism evidence="2 3">
    <name type="scientific">Datura stramonium</name>
    <name type="common">Jimsonweed</name>
    <name type="synonym">Common thornapple</name>
    <dbReference type="NCBI Taxonomy" id="4076"/>
    <lineage>
        <taxon>Eukaryota</taxon>
        <taxon>Viridiplantae</taxon>
        <taxon>Streptophyta</taxon>
        <taxon>Embryophyta</taxon>
        <taxon>Tracheophyta</taxon>
        <taxon>Spermatophyta</taxon>
        <taxon>Magnoliopsida</taxon>
        <taxon>eudicotyledons</taxon>
        <taxon>Gunneridae</taxon>
        <taxon>Pentapetalae</taxon>
        <taxon>asterids</taxon>
        <taxon>lamiids</taxon>
        <taxon>Solanales</taxon>
        <taxon>Solanaceae</taxon>
        <taxon>Solanoideae</taxon>
        <taxon>Datureae</taxon>
        <taxon>Datura</taxon>
    </lineage>
</organism>
<dbReference type="EMBL" id="JACEIK010000152">
    <property type="protein sequence ID" value="MCD7451110.1"/>
    <property type="molecule type" value="Genomic_DNA"/>
</dbReference>
<comment type="caution">
    <text evidence="2">The sequence shown here is derived from an EMBL/GenBank/DDBJ whole genome shotgun (WGS) entry which is preliminary data.</text>
</comment>
<evidence type="ECO:0000313" key="2">
    <source>
        <dbReference type="EMBL" id="MCD7451110.1"/>
    </source>
</evidence>
<keyword evidence="3" id="KW-1185">Reference proteome</keyword>
<evidence type="ECO:0000313" key="3">
    <source>
        <dbReference type="Proteomes" id="UP000823775"/>
    </source>
</evidence>
<dbReference type="InterPro" id="IPR036514">
    <property type="entry name" value="SGNH_hydro_sf"/>
</dbReference>
<dbReference type="PANTHER" id="PTHR22835:SF557">
    <property type="entry name" value="LIPASE_HYDROLASE FAMILY PROTEIN, PUTATIVE, EXPRESSED-RELATED"/>
    <property type="match status" value="1"/>
</dbReference>
<evidence type="ECO:0000256" key="1">
    <source>
        <dbReference type="ARBA" id="ARBA00008668"/>
    </source>
</evidence>
<accession>A0ABS8RWD7</accession>
<dbReference type="Gene3D" id="3.40.50.1110">
    <property type="entry name" value="SGNH hydrolase"/>
    <property type="match status" value="2"/>
</dbReference>
<proteinExistence type="inferred from homology"/>
<gene>
    <name evidence="2" type="ORF">HAX54_009558</name>
</gene>
<name>A0ABS8RWD7_DATST</name>
<comment type="similarity">
    <text evidence="1">Belongs to the 'GDSL' lipolytic enzyme family.</text>
</comment>
<sequence>MAIFSRVVILENHPHHIHHCTDILFHLQYSDGRLVIDFVAESLSLPFLPPYRDPKADKTYGVNFAVAGSTAIRRRVKSVPMTTCIALHLLFHQTLFNTLPPEVSLVFTDYWNAYSTIVRGANKYGFKEVFKSCCGSGGGKLNFDVFNTCGSPSSSSCPDPSQYINWDGVHLTEAMYRLWLTCFLMGHFVTPI</sequence>